<evidence type="ECO:0000313" key="3">
    <source>
        <dbReference type="EMBL" id="MCJ2182609.1"/>
    </source>
</evidence>
<protein>
    <submittedName>
        <fullName evidence="3">Pilus assembly protein</fullName>
    </submittedName>
</protein>
<keyword evidence="1" id="KW-1133">Transmembrane helix</keyword>
<evidence type="ECO:0000313" key="4">
    <source>
        <dbReference type="Proteomes" id="UP001162881"/>
    </source>
</evidence>
<keyword evidence="1" id="KW-0472">Membrane</keyword>
<dbReference type="InterPro" id="IPR012495">
    <property type="entry name" value="TadE-like_dom"/>
</dbReference>
<organism evidence="3 4">
    <name type="scientific">Novosphingobium organovorum</name>
    <dbReference type="NCBI Taxonomy" id="2930092"/>
    <lineage>
        <taxon>Bacteria</taxon>
        <taxon>Pseudomonadati</taxon>
        <taxon>Pseudomonadota</taxon>
        <taxon>Alphaproteobacteria</taxon>
        <taxon>Sphingomonadales</taxon>
        <taxon>Sphingomonadaceae</taxon>
        <taxon>Novosphingobium</taxon>
    </lineage>
</organism>
<dbReference type="Pfam" id="PF07811">
    <property type="entry name" value="TadE"/>
    <property type="match status" value="1"/>
</dbReference>
<evidence type="ECO:0000259" key="2">
    <source>
        <dbReference type="Pfam" id="PF07811"/>
    </source>
</evidence>
<keyword evidence="1" id="KW-0812">Transmembrane</keyword>
<feature type="domain" description="TadE-like" evidence="2">
    <location>
        <begin position="39"/>
        <end position="81"/>
    </location>
</feature>
<dbReference type="EMBL" id="JALHLF010000021">
    <property type="protein sequence ID" value="MCJ2182609.1"/>
    <property type="molecule type" value="Genomic_DNA"/>
</dbReference>
<dbReference type="RefSeq" id="WP_244018715.1">
    <property type="nucleotide sequence ID" value="NZ_JALHLF010000021.1"/>
</dbReference>
<keyword evidence="4" id="KW-1185">Reference proteome</keyword>
<reference evidence="3" key="1">
    <citation type="submission" date="2022-03" db="EMBL/GenBank/DDBJ databases">
        <title>Identification of a novel bacterium isolated from mangrove sediments.</title>
        <authorList>
            <person name="Pan X."/>
        </authorList>
    </citation>
    <scope>NUCLEOTIDE SEQUENCE</scope>
    <source>
        <strain evidence="3">B1949</strain>
    </source>
</reference>
<feature type="transmembrane region" description="Helical" evidence="1">
    <location>
        <begin position="45"/>
        <end position="65"/>
    </location>
</feature>
<evidence type="ECO:0000256" key="1">
    <source>
        <dbReference type="SAM" id="Phobius"/>
    </source>
</evidence>
<comment type="caution">
    <text evidence="3">The sequence shown here is derived from an EMBL/GenBank/DDBJ whole genome shotgun (WGS) entry which is preliminary data.</text>
</comment>
<name>A0ABT0BCT5_9SPHN</name>
<sequence length="163" mass="17020">MSTQGNATATIQAPQQGAVQTRARGAWCVLRTLAGNRSGAVLVEAALALPVLISLLLGVVTYGAWFMSAHSLQQVANEAARASVAGLDATERRQIVDATIAKSVLSAGTIEPDLLNVETGIDGAYYRVTLSYDVAHSTMFANSLVPLPGDTITREATVQLPAL</sequence>
<accession>A0ABT0BCT5</accession>
<gene>
    <name evidence="3" type="ORF">MTR62_07880</name>
</gene>
<proteinExistence type="predicted"/>
<dbReference type="Proteomes" id="UP001162881">
    <property type="component" value="Unassembled WGS sequence"/>
</dbReference>